<evidence type="ECO:0000313" key="2">
    <source>
        <dbReference type="EMBL" id="OGM68687.1"/>
    </source>
</evidence>
<evidence type="ECO:0000259" key="1">
    <source>
        <dbReference type="PROSITE" id="PS50994"/>
    </source>
</evidence>
<reference evidence="2 3" key="1">
    <citation type="journal article" date="2016" name="Nat. Commun.">
        <title>Thousands of microbial genomes shed light on interconnected biogeochemical processes in an aquifer system.</title>
        <authorList>
            <person name="Anantharaman K."/>
            <person name="Brown C.T."/>
            <person name="Hug L.A."/>
            <person name="Sharon I."/>
            <person name="Castelle C.J."/>
            <person name="Probst A.J."/>
            <person name="Thomas B.C."/>
            <person name="Singh A."/>
            <person name="Wilkins M.J."/>
            <person name="Karaoz U."/>
            <person name="Brodie E.L."/>
            <person name="Williams K.H."/>
            <person name="Hubbard S.S."/>
            <person name="Banfield J.F."/>
        </authorList>
    </citation>
    <scope>NUCLEOTIDE SEQUENCE [LARGE SCALE GENOMIC DNA]</scope>
</reference>
<dbReference type="EMBL" id="MGHL01000020">
    <property type="protein sequence ID" value="OGM68687.1"/>
    <property type="molecule type" value="Genomic_DNA"/>
</dbReference>
<evidence type="ECO:0000313" key="3">
    <source>
        <dbReference type="Proteomes" id="UP000178429"/>
    </source>
</evidence>
<feature type="domain" description="Integrase catalytic" evidence="1">
    <location>
        <begin position="1"/>
        <end position="156"/>
    </location>
</feature>
<name>A0A1F8BX94_9BACT</name>
<protein>
    <recommendedName>
        <fullName evidence="1">Integrase catalytic domain-containing protein</fullName>
    </recommendedName>
</protein>
<dbReference type="GO" id="GO:0003676">
    <property type="term" value="F:nucleic acid binding"/>
    <property type="evidence" value="ECO:0007669"/>
    <property type="project" value="InterPro"/>
</dbReference>
<dbReference type="Proteomes" id="UP000178429">
    <property type="component" value="Unassembled WGS sequence"/>
</dbReference>
<dbReference type="AlphaFoldDB" id="A0A1F8BX94"/>
<dbReference type="GO" id="GO:0015074">
    <property type="term" value="P:DNA integration"/>
    <property type="evidence" value="ECO:0007669"/>
    <property type="project" value="InterPro"/>
</dbReference>
<dbReference type="InterPro" id="IPR036397">
    <property type="entry name" value="RNaseH_sf"/>
</dbReference>
<accession>A0A1F8BX94</accession>
<dbReference type="PROSITE" id="PS50994">
    <property type="entry name" value="INTEGRASE"/>
    <property type="match status" value="1"/>
</dbReference>
<comment type="caution">
    <text evidence="2">The sequence shown here is derived from an EMBL/GenBank/DDBJ whole genome shotgun (WGS) entry which is preliminary data.</text>
</comment>
<dbReference type="STRING" id="1802525.A2975_02930"/>
<dbReference type="InterPro" id="IPR012337">
    <property type="entry name" value="RNaseH-like_sf"/>
</dbReference>
<dbReference type="Gene3D" id="3.30.420.10">
    <property type="entry name" value="Ribonuclease H-like superfamily/Ribonuclease H"/>
    <property type="match status" value="1"/>
</dbReference>
<gene>
    <name evidence="2" type="ORF">A2975_02930</name>
</gene>
<dbReference type="SUPFAM" id="SSF53098">
    <property type="entry name" value="Ribonuclease H-like"/>
    <property type="match status" value="1"/>
</dbReference>
<organism evidence="2 3">
    <name type="scientific">Candidatus Woesebacteria bacterium RIFCSPLOWO2_01_FULL_44_14</name>
    <dbReference type="NCBI Taxonomy" id="1802525"/>
    <lineage>
        <taxon>Bacteria</taxon>
        <taxon>Candidatus Woeseibacteriota</taxon>
    </lineage>
</organism>
<dbReference type="InterPro" id="IPR001584">
    <property type="entry name" value="Integrase_cat-core"/>
</dbReference>
<dbReference type="Pfam" id="PF13683">
    <property type="entry name" value="rve_3"/>
    <property type="match status" value="1"/>
</dbReference>
<proteinExistence type="predicted"/>
<sequence>MDVKYITPELSGLPWTCFEYAVIDIFSRYKEAVILNHVDQDASILALLDIIPRLPFKPVFLQTDNGLEFQERFRKHVEALGIKYHYIHKNTPNENAVIERSFRTDEEEFFFRLDHQPQNYDELKLLFASYLHEYNHIRPHLGIDLKTPYDIIANVLSP</sequence>